<evidence type="ECO:0000256" key="7">
    <source>
        <dbReference type="ARBA" id="ARBA00022516"/>
    </source>
</evidence>
<dbReference type="EMBL" id="JAOQJL010000021">
    <property type="protein sequence ID" value="MCU6765971.1"/>
    <property type="molecule type" value="Genomic_DNA"/>
</dbReference>
<keyword evidence="17" id="KW-0863">Zinc-finger</keyword>
<dbReference type="Pfam" id="PF03255">
    <property type="entry name" value="ACCA"/>
    <property type="match status" value="1"/>
</dbReference>
<evidence type="ECO:0000256" key="5">
    <source>
        <dbReference type="ARBA" id="ARBA00011664"/>
    </source>
</evidence>
<comment type="similarity">
    <text evidence="16">Belongs to the AccA family.</text>
</comment>
<evidence type="ECO:0000313" key="21">
    <source>
        <dbReference type="Proteomes" id="UP001652409"/>
    </source>
</evidence>
<keyword evidence="17" id="KW-0479">Metal-binding</keyword>
<dbReference type="HAMAP" id="MF_01395">
    <property type="entry name" value="AcetylCoA_CT_beta"/>
    <property type="match status" value="1"/>
</dbReference>
<feature type="domain" description="CoA carboxyltransferase N-terminal" evidence="18">
    <location>
        <begin position="29"/>
        <end position="295"/>
    </location>
</feature>
<comment type="similarity">
    <text evidence="4">In the N-terminal section; belongs to the AccD/PCCB family.</text>
</comment>
<evidence type="ECO:0000256" key="13">
    <source>
        <dbReference type="ARBA" id="ARBA00023160"/>
    </source>
</evidence>
<evidence type="ECO:0000256" key="3">
    <source>
        <dbReference type="ARBA" id="ARBA00006276"/>
    </source>
</evidence>
<keyword evidence="7 16" id="KW-0444">Lipid biosynthesis</keyword>
<dbReference type="InterPro" id="IPR011762">
    <property type="entry name" value="COA_CT_N"/>
</dbReference>
<dbReference type="Gene3D" id="3.90.226.10">
    <property type="entry name" value="2-enoyl-CoA Hydratase, Chain A, domain 1"/>
    <property type="match status" value="2"/>
</dbReference>
<comment type="subcellular location">
    <subcellularLocation>
        <location evidence="1 16">Cytoplasm</location>
    </subcellularLocation>
</comment>
<keyword evidence="12 16" id="KW-0443">Lipid metabolism</keyword>
<organism evidence="20 21">
    <name type="scientific">Blautia ammoniilytica</name>
    <dbReference type="NCBI Taxonomy" id="2981782"/>
    <lineage>
        <taxon>Bacteria</taxon>
        <taxon>Bacillati</taxon>
        <taxon>Bacillota</taxon>
        <taxon>Clostridia</taxon>
        <taxon>Lachnospirales</taxon>
        <taxon>Lachnospiraceae</taxon>
        <taxon>Blautia</taxon>
    </lineage>
</organism>
<evidence type="ECO:0000313" key="20">
    <source>
        <dbReference type="EMBL" id="MCU6765971.1"/>
    </source>
</evidence>
<feature type="domain" description="CoA carboxyltransferase C-terminal" evidence="19">
    <location>
        <begin position="295"/>
        <end position="541"/>
    </location>
</feature>
<keyword evidence="20" id="KW-0436">Ligase</keyword>
<evidence type="ECO:0000259" key="18">
    <source>
        <dbReference type="PROSITE" id="PS50980"/>
    </source>
</evidence>
<dbReference type="InterPro" id="IPR011763">
    <property type="entry name" value="COA_CT_C"/>
</dbReference>
<dbReference type="NCBIfam" id="TIGR00513">
    <property type="entry name" value="accA"/>
    <property type="match status" value="1"/>
</dbReference>
<comment type="similarity">
    <text evidence="17">Belongs to the AccD/PCCB family.</text>
</comment>
<feature type="binding site" evidence="17">
    <location>
        <position position="36"/>
    </location>
    <ligand>
        <name>Zn(2+)</name>
        <dbReference type="ChEBI" id="CHEBI:29105"/>
    </ligand>
</feature>
<evidence type="ECO:0000256" key="6">
    <source>
        <dbReference type="ARBA" id="ARBA00022490"/>
    </source>
</evidence>
<dbReference type="NCBIfam" id="NF041504">
    <property type="entry name" value="AccA_sub"/>
    <property type="match status" value="1"/>
</dbReference>
<feature type="zinc finger region" description="C4-type" evidence="17">
    <location>
        <begin position="33"/>
        <end position="55"/>
    </location>
</feature>
<dbReference type="HAMAP" id="MF_00823">
    <property type="entry name" value="AcetylCoA_CT_alpha"/>
    <property type="match status" value="1"/>
</dbReference>
<dbReference type="SUPFAM" id="SSF52096">
    <property type="entry name" value="ClpP/crotonase"/>
    <property type="match status" value="2"/>
</dbReference>
<dbReference type="InterPro" id="IPR001095">
    <property type="entry name" value="Acetyl_CoA_COase_a_su"/>
</dbReference>
<evidence type="ECO:0000256" key="4">
    <source>
        <dbReference type="ARBA" id="ARBA00010284"/>
    </source>
</evidence>
<keyword evidence="17" id="KW-0862">Zinc</keyword>
<comment type="cofactor">
    <cofactor evidence="17">
        <name>Zn(2+)</name>
        <dbReference type="ChEBI" id="CHEBI:29105"/>
    </cofactor>
    <text evidence="17">Binds 1 zinc ion per subunit.</text>
</comment>
<keyword evidence="21" id="KW-1185">Reference proteome</keyword>
<evidence type="ECO:0000256" key="16">
    <source>
        <dbReference type="HAMAP-Rule" id="MF_00823"/>
    </source>
</evidence>
<keyword evidence="8 16" id="KW-0808">Transferase</keyword>
<accession>A0ABT2TW18</accession>
<evidence type="ECO:0000256" key="15">
    <source>
        <dbReference type="ARBA" id="ARBA00049152"/>
    </source>
</evidence>
<comment type="similarity">
    <text evidence="3">In the C-terminal section; belongs to the AccA family.</text>
</comment>
<gene>
    <name evidence="16" type="primary">accA</name>
    <name evidence="17" type="synonym">accD</name>
    <name evidence="20" type="ORF">OCV61_11175</name>
</gene>
<dbReference type="PROSITE" id="PS50989">
    <property type="entry name" value="COA_CT_CTER"/>
    <property type="match status" value="1"/>
</dbReference>
<dbReference type="NCBIfam" id="NF004344">
    <property type="entry name" value="PRK05724.1"/>
    <property type="match status" value="1"/>
</dbReference>
<comment type="function">
    <text evidence="16">Component of the acetyl coenzyme A carboxylase (ACC) complex. First, biotin carboxylase catalyzes the carboxylation of biotin on its carrier protein (BCCP) and then the CO(2) group is transferred by the carboxyltransferase to acetyl-CoA to form malonyl-CoA.</text>
</comment>
<comment type="catalytic activity">
    <reaction evidence="15 16">
        <text>N(6)-carboxybiotinyl-L-lysyl-[protein] + acetyl-CoA = N(6)-biotinyl-L-lysyl-[protein] + malonyl-CoA</text>
        <dbReference type="Rhea" id="RHEA:54728"/>
        <dbReference type="Rhea" id="RHEA-COMP:10505"/>
        <dbReference type="Rhea" id="RHEA-COMP:10506"/>
        <dbReference type="ChEBI" id="CHEBI:57288"/>
        <dbReference type="ChEBI" id="CHEBI:57384"/>
        <dbReference type="ChEBI" id="CHEBI:83144"/>
        <dbReference type="ChEBI" id="CHEBI:83145"/>
        <dbReference type="EC" id="2.1.3.15"/>
    </reaction>
</comment>
<evidence type="ECO:0000256" key="1">
    <source>
        <dbReference type="ARBA" id="ARBA00004496"/>
    </source>
</evidence>
<keyword evidence="9 16" id="KW-0547">Nucleotide-binding</keyword>
<dbReference type="InterPro" id="IPR000438">
    <property type="entry name" value="Acetyl_CoA_COase_Trfase_b_su"/>
</dbReference>
<dbReference type="RefSeq" id="WP_158421894.1">
    <property type="nucleotide sequence ID" value="NZ_JAOQJL010000021.1"/>
</dbReference>
<comment type="function">
    <text evidence="14 17">Component of the acetyl coenzyme A carboxylase (ACC) complex. Biotin carboxylase (BC) catalyzes the carboxylation of biotin on its carrier protein (BCCP) and then the CO(2) group is transferred by the transcarboxylase to acetyl-CoA to form malonyl-CoA.</text>
</comment>
<dbReference type="NCBIfam" id="TIGR00515">
    <property type="entry name" value="accD"/>
    <property type="match status" value="1"/>
</dbReference>
<feature type="binding site" evidence="17">
    <location>
        <position position="55"/>
    </location>
    <ligand>
        <name>Zn(2+)</name>
        <dbReference type="ChEBI" id="CHEBI:29105"/>
    </ligand>
</feature>
<dbReference type="PANTHER" id="PTHR42853:SF3">
    <property type="entry name" value="ACETYL-COENZYME A CARBOXYLASE CARBOXYL TRANSFERASE SUBUNIT ALPHA, CHLOROPLASTIC"/>
    <property type="match status" value="1"/>
</dbReference>
<name>A0ABT2TW18_9FIRM</name>
<keyword evidence="13 16" id="KW-0275">Fatty acid biosynthesis</keyword>
<dbReference type="EC" id="2.1.3.15" evidence="16"/>
<dbReference type="PRINTS" id="PR01069">
    <property type="entry name" value="ACCCTRFRASEA"/>
</dbReference>
<keyword evidence="11 16" id="KW-0067">ATP-binding</keyword>
<evidence type="ECO:0000256" key="14">
    <source>
        <dbReference type="ARBA" id="ARBA00025280"/>
    </source>
</evidence>
<evidence type="ECO:0000256" key="12">
    <source>
        <dbReference type="ARBA" id="ARBA00023098"/>
    </source>
</evidence>
<proteinExistence type="inferred from homology"/>
<protein>
    <recommendedName>
        <fullName evidence="16 17">Multifunctional fusion protein</fullName>
    </recommendedName>
    <domain>
        <recommendedName>
            <fullName evidence="16">Acetyl-coenzyme A carboxylase carboxyl transferase subunit alpha</fullName>
            <shortName evidence="16">ACCase subunit alpha</shortName>
            <shortName evidence="16">Acetyl-CoA carboxylase carboxyltransferase subunit alpha</shortName>
            <ecNumber evidence="16">2.1.3.15</ecNumber>
        </recommendedName>
    </domain>
    <domain>
        <recommendedName>
            <fullName evidence="17">Acetyl-coenzyme A carboxylase carboxyl transferase subunit beta</fullName>
            <shortName evidence="17">ACCase subunit beta</shortName>
            <shortName evidence="17">Acetyl-CoA carboxylase carboxyltransferase subunit beta</shortName>
        </recommendedName>
    </domain>
</protein>
<dbReference type="PANTHER" id="PTHR42853">
    <property type="entry name" value="ACETYL-COENZYME A CARBOXYLASE CARBOXYL TRANSFERASE SUBUNIT ALPHA"/>
    <property type="match status" value="1"/>
</dbReference>
<feature type="binding site" evidence="17">
    <location>
        <position position="33"/>
    </location>
    <ligand>
        <name>Zn(2+)</name>
        <dbReference type="ChEBI" id="CHEBI:29105"/>
    </ligand>
</feature>
<evidence type="ECO:0000256" key="9">
    <source>
        <dbReference type="ARBA" id="ARBA00022741"/>
    </source>
</evidence>
<reference evidence="20 21" key="1">
    <citation type="journal article" date="2021" name="ISME Commun">
        <title>Automated analysis of genomic sequences facilitates high-throughput and comprehensive description of bacteria.</title>
        <authorList>
            <person name="Hitch T.C.A."/>
        </authorList>
    </citation>
    <scope>NUCLEOTIDE SEQUENCE [LARGE SCALE GENOMIC DNA]</scope>
    <source>
        <strain evidence="20 21">Sanger_23</strain>
    </source>
</reference>
<evidence type="ECO:0000256" key="10">
    <source>
        <dbReference type="ARBA" id="ARBA00022832"/>
    </source>
</evidence>
<evidence type="ECO:0000256" key="17">
    <source>
        <dbReference type="HAMAP-Rule" id="MF_01395"/>
    </source>
</evidence>
<comment type="caution">
    <text evidence="20">The sequence shown here is derived from an EMBL/GenBank/DDBJ whole genome shotgun (WGS) entry which is preliminary data.</text>
</comment>
<comment type="subunit">
    <text evidence="16">Acetyl-CoA carboxylase is a heterohexamer composed of biotin carboxyl carrier protein (AccB), biotin carboxylase (AccC) and two subunits each of ACCase subunit alpha (AccA) and ACCase subunit beta (AccD).</text>
</comment>
<evidence type="ECO:0000256" key="8">
    <source>
        <dbReference type="ARBA" id="ARBA00022679"/>
    </source>
</evidence>
<keyword evidence="10 16" id="KW-0276">Fatty acid metabolism</keyword>
<dbReference type="InterPro" id="IPR029045">
    <property type="entry name" value="ClpP/crotonase-like_dom_sf"/>
</dbReference>
<evidence type="ECO:0000256" key="11">
    <source>
        <dbReference type="ARBA" id="ARBA00022840"/>
    </source>
</evidence>
<sequence>MKFNCTFKRTVGHSSLTAETVKPEVPEGLLKKCNVCKSAVFVEEVKDNDYICPHCGNYFRVHAWRRVQQIADPGTFEEWDAGLPQENPLHYKGYKEKIESLQEKTGLDEAILTGKAEIDGNPTVLGVCDSRFMMASMGSVVGEKITRAVERATRERLPVVIFACSGGARMQEGIVSLMQMAKTSAALKRHSDAGLLYISVLTNPTTGGVTASFAMEGDIILAEPGALIGFAGPRVIRQTIGQKLPKGFQKAEFLLEHGFLDGIVDRKQMKATLSRLLSMHQHQDTKSTYQEKKVLKEEKLQDKSAWERVQLARDKERPTGKDYLALLFDEFTELHGDRRYGDDPAVIGGIGRFHGNPVTVIIQEKGQGTKDSIARNFGMVSPEGYRKSLRLMKQAEKFKRPVICFVDTPGAFCGMEAEERGQGQAIAENIYELSALKVPVLSIVIGEGGSGGALALAVADQVWMLENSIYSVLSPEGFASILWKDAGKAREAAQVMRLTAGDLKKLGIVEHVFSEKEPLTRANMTDMGEKMDQAIGTFLTLYEKMDTEELLEKRYNRFRKM</sequence>
<dbReference type="Proteomes" id="UP001652409">
    <property type="component" value="Unassembled WGS sequence"/>
</dbReference>
<comment type="subunit">
    <text evidence="5">Acetyl-CoA carboxylase is a heterotetramer composed of biotin carboxyl carrier protein (AccB), biotin carboxylase (AccC) and two subunits of ACCase subunit beta/alpha.</text>
</comment>
<evidence type="ECO:0000256" key="2">
    <source>
        <dbReference type="ARBA" id="ARBA00004956"/>
    </source>
</evidence>
<keyword evidence="6 16" id="KW-0963">Cytoplasm</keyword>
<feature type="binding site" evidence="17">
    <location>
        <position position="52"/>
    </location>
    <ligand>
        <name>Zn(2+)</name>
        <dbReference type="ChEBI" id="CHEBI:29105"/>
    </ligand>
</feature>
<dbReference type="PROSITE" id="PS50980">
    <property type="entry name" value="COA_CT_NTER"/>
    <property type="match status" value="1"/>
</dbReference>
<evidence type="ECO:0000259" key="19">
    <source>
        <dbReference type="PROSITE" id="PS50989"/>
    </source>
</evidence>
<comment type="pathway">
    <text evidence="2 16">Lipid metabolism; malonyl-CoA biosynthesis; malonyl-CoA from acetyl-CoA: step 1/1.</text>
</comment>
<dbReference type="GO" id="GO:0003989">
    <property type="term" value="F:acetyl-CoA carboxylase activity"/>
    <property type="evidence" value="ECO:0007669"/>
    <property type="project" value="UniProtKB-EC"/>
</dbReference>